<dbReference type="HAMAP" id="MF_01416">
    <property type="entry name" value="ATP_synth_delta_bact"/>
    <property type="match status" value="1"/>
</dbReference>
<proteinExistence type="inferred from homology"/>
<dbReference type="Proteomes" id="UP000515733">
    <property type="component" value="Chromosome"/>
</dbReference>
<keyword evidence="10" id="KW-1185">Reference proteome</keyword>
<accession>A0A6S6Y5Z7</accession>
<evidence type="ECO:0000256" key="3">
    <source>
        <dbReference type="ARBA" id="ARBA00022781"/>
    </source>
</evidence>
<keyword evidence="8" id="KW-1003">Cell membrane</keyword>
<keyword evidence="5 8" id="KW-0472">Membrane</keyword>
<evidence type="ECO:0000256" key="5">
    <source>
        <dbReference type="ARBA" id="ARBA00023136"/>
    </source>
</evidence>
<dbReference type="AlphaFoldDB" id="A0A6S6Y5Z7"/>
<dbReference type="GO" id="GO:0045259">
    <property type="term" value="C:proton-transporting ATP synthase complex"/>
    <property type="evidence" value="ECO:0007669"/>
    <property type="project" value="UniProtKB-KW"/>
</dbReference>
<evidence type="ECO:0000256" key="6">
    <source>
        <dbReference type="ARBA" id="ARBA00023196"/>
    </source>
</evidence>
<gene>
    <name evidence="8 9" type="primary">atpH</name>
    <name evidence="9" type="ORF">DENOEST_3833</name>
</gene>
<keyword evidence="4 8" id="KW-0406">Ion transport</keyword>
<dbReference type="OrthoDB" id="9816221at2"/>
<dbReference type="InterPro" id="IPR000711">
    <property type="entry name" value="ATPase_OSCP/dsu"/>
</dbReference>
<comment type="similarity">
    <text evidence="8">Belongs to the ATPase delta chain family.</text>
</comment>
<evidence type="ECO:0000313" key="10">
    <source>
        <dbReference type="Proteomes" id="UP000515733"/>
    </source>
</evidence>
<dbReference type="NCBIfam" id="TIGR01145">
    <property type="entry name" value="ATP_synt_delta"/>
    <property type="match status" value="1"/>
</dbReference>
<evidence type="ECO:0000313" key="9">
    <source>
        <dbReference type="EMBL" id="CAB1370987.1"/>
    </source>
</evidence>
<dbReference type="SUPFAM" id="SSF47928">
    <property type="entry name" value="N-terminal domain of the delta subunit of the F1F0-ATP synthase"/>
    <property type="match status" value="1"/>
</dbReference>
<dbReference type="PRINTS" id="PR00125">
    <property type="entry name" value="ATPASEDELTA"/>
</dbReference>
<keyword evidence="2 8" id="KW-0813">Transport</keyword>
<dbReference type="NCBIfam" id="NF004402">
    <property type="entry name" value="PRK05758.2-2"/>
    <property type="match status" value="1"/>
</dbReference>
<keyword evidence="3 8" id="KW-0375">Hydrogen ion transport</keyword>
<protein>
    <recommendedName>
        <fullName evidence="8">ATP synthase subunit delta</fullName>
    </recommendedName>
    <alternativeName>
        <fullName evidence="8">ATP synthase F(1) sector subunit delta</fullName>
    </alternativeName>
    <alternativeName>
        <fullName evidence="8">F-type ATPase subunit delta</fullName>
        <shortName evidence="8">F-ATPase subunit delta</shortName>
    </alternativeName>
</protein>
<evidence type="ECO:0000256" key="2">
    <source>
        <dbReference type="ARBA" id="ARBA00022448"/>
    </source>
</evidence>
<dbReference type="InterPro" id="IPR026015">
    <property type="entry name" value="ATP_synth_OSCP/delta_N_sf"/>
</dbReference>
<comment type="function">
    <text evidence="8">This protein is part of the stalk that links CF(0) to CF(1). It either transmits conformational changes from CF(0) to CF(1) or is implicated in proton conduction.</text>
</comment>
<evidence type="ECO:0000256" key="8">
    <source>
        <dbReference type="HAMAP-Rule" id="MF_01416"/>
    </source>
</evidence>
<dbReference type="KEGG" id="doe:DENOEST_3833"/>
<comment type="subcellular location">
    <subcellularLocation>
        <location evidence="8">Cell membrane</location>
        <topology evidence="8">Peripheral membrane protein</topology>
    </subcellularLocation>
    <subcellularLocation>
        <location evidence="1">Membrane</location>
    </subcellularLocation>
</comment>
<dbReference type="Gene3D" id="1.10.520.20">
    <property type="entry name" value="N-terminal domain of the delta subunit of the F1F0-ATP synthase"/>
    <property type="match status" value="1"/>
</dbReference>
<keyword evidence="7 8" id="KW-0066">ATP synthesis</keyword>
<organism evidence="9 10">
    <name type="scientific">Denitratisoma oestradiolicum</name>
    <dbReference type="NCBI Taxonomy" id="311182"/>
    <lineage>
        <taxon>Bacteria</taxon>
        <taxon>Pseudomonadati</taxon>
        <taxon>Pseudomonadota</taxon>
        <taxon>Betaproteobacteria</taxon>
        <taxon>Nitrosomonadales</taxon>
        <taxon>Sterolibacteriaceae</taxon>
        <taxon>Denitratisoma</taxon>
    </lineage>
</organism>
<dbReference type="EMBL" id="LR778301">
    <property type="protein sequence ID" value="CAB1370987.1"/>
    <property type="molecule type" value="Genomic_DNA"/>
</dbReference>
<dbReference type="PANTHER" id="PTHR11910">
    <property type="entry name" value="ATP SYNTHASE DELTA CHAIN"/>
    <property type="match status" value="1"/>
</dbReference>
<evidence type="ECO:0000256" key="1">
    <source>
        <dbReference type="ARBA" id="ARBA00004370"/>
    </source>
</evidence>
<dbReference type="RefSeq" id="WP_145770383.1">
    <property type="nucleotide sequence ID" value="NZ_LR778301.1"/>
</dbReference>
<name>A0A6S6Y5Z7_9PROT</name>
<dbReference type="Pfam" id="PF00213">
    <property type="entry name" value="OSCP"/>
    <property type="match status" value="1"/>
</dbReference>
<dbReference type="GO" id="GO:0005886">
    <property type="term" value="C:plasma membrane"/>
    <property type="evidence" value="ECO:0007669"/>
    <property type="project" value="UniProtKB-SubCell"/>
</dbReference>
<comment type="function">
    <text evidence="8">F(1)F(0) ATP synthase produces ATP from ADP in the presence of a proton or sodium gradient. F-type ATPases consist of two structural domains, F(1) containing the extramembraneous catalytic core and F(0) containing the membrane proton channel, linked together by a central stalk and a peripheral stalk. During catalysis, ATP synthesis in the catalytic domain of F(1) is coupled via a rotary mechanism of the central stalk subunits to proton translocation.</text>
</comment>
<sequence length="181" mass="19246">MAENVTLARPYAEAAFQLAKGAGNGAALAAWSQSLGRMAAVAAATEMGECIASPRLMPEQLAKLFTDVVGEGLSAEQQNFVRVLVDNERLTFLPEIAQLFDELKNSHEGSKDADVESAFPMDDAALQVLVADLERKFNCKIKATVRTVPELIGGVRIAIGDEVIDASVRGKLAAMATALKN</sequence>
<evidence type="ECO:0000256" key="4">
    <source>
        <dbReference type="ARBA" id="ARBA00023065"/>
    </source>
</evidence>
<dbReference type="GO" id="GO:0046933">
    <property type="term" value="F:proton-transporting ATP synthase activity, rotational mechanism"/>
    <property type="evidence" value="ECO:0007669"/>
    <property type="project" value="UniProtKB-UniRule"/>
</dbReference>
<evidence type="ECO:0000256" key="7">
    <source>
        <dbReference type="ARBA" id="ARBA00023310"/>
    </source>
</evidence>
<reference evidence="9 10" key="1">
    <citation type="submission" date="2020-03" db="EMBL/GenBank/DDBJ databases">
        <authorList>
            <consortium name="Genoscope - CEA"/>
            <person name="William W."/>
        </authorList>
    </citation>
    <scope>NUCLEOTIDE SEQUENCE [LARGE SCALE GENOMIC DNA]</scope>
    <source>
        <strain evidence="10">DSM 16959</strain>
    </source>
</reference>
<keyword evidence="6 8" id="KW-0139">CF(1)</keyword>